<comment type="caution">
    <text evidence="1">The sequence shown here is derived from an EMBL/GenBank/DDBJ whole genome shotgun (WGS) entry which is preliminary data.</text>
</comment>
<dbReference type="EMBL" id="BARW01000527">
    <property type="protein sequence ID" value="GAI65710.1"/>
    <property type="molecule type" value="Genomic_DNA"/>
</dbReference>
<dbReference type="AlphaFoldDB" id="X1RR77"/>
<reference evidence="1" key="1">
    <citation type="journal article" date="2014" name="Front. Microbiol.">
        <title>High frequency of phylogenetically diverse reductive dehalogenase-homologous genes in deep subseafloor sedimentary metagenomes.</title>
        <authorList>
            <person name="Kawai M."/>
            <person name="Futagami T."/>
            <person name="Toyoda A."/>
            <person name="Takaki Y."/>
            <person name="Nishi S."/>
            <person name="Hori S."/>
            <person name="Arai W."/>
            <person name="Tsubouchi T."/>
            <person name="Morono Y."/>
            <person name="Uchiyama I."/>
            <person name="Ito T."/>
            <person name="Fujiyama A."/>
            <person name="Inagaki F."/>
            <person name="Takami H."/>
        </authorList>
    </citation>
    <scope>NUCLEOTIDE SEQUENCE</scope>
    <source>
        <strain evidence="1">Expedition CK06-06</strain>
    </source>
</reference>
<evidence type="ECO:0000313" key="1">
    <source>
        <dbReference type="EMBL" id="GAI65710.1"/>
    </source>
</evidence>
<sequence length="112" mass="12297">MASISITAPSSAEEGERVSVSVRVTSTLAYHASYEATIYAVPDRYPDYVIGSIDQIIKSGESVTRSASFTMPDCNTTVFVWVERWSKDHWVYDGSKSKVVSLEIPAPDNLSS</sequence>
<accession>X1RR77</accession>
<protein>
    <submittedName>
        <fullName evidence="1">Uncharacterized protein</fullName>
    </submittedName>
</protein>
<proteinExistence type="predicted"/>
<organism evidence="1">
    <name type="scientific">marine sediment metagenome</name>
    <dbReference type="NCBI Taxonomy" id="412755"/>
    <lineage>
        <taxon>unclassified sequences</taxon>
        <taxon>metagenomes</taxon>
        <taxon>ecological metagenomes</taxon>
    </lineage>
</organism>
<gene>
    <name evidence="1" type="ORF">S12H4_02231</name>
</gene>
<name>X1RR77_9ZZZZ</name>